<feature type="compositionally biased region" description="Low complexity" evidence="1">
    <location>
        <begin position="113"/>
        <end position="123"/>
    </location>
</feature>
<dbReference type="AlphaFoldDB" id="A0A4S2K9S2"/>
<dbReference type="STRING" id="300112.A0A4S2K9S2"/>
<keyword evidence="2" id="KW-0732">Signal</keyword>
<name>A0A4S2K9S2_9HYME</name>
<proteinExistence type="predicted"/>
<feature type="compositionally biased region" description="Acidic residues" evidence="1">
    <location>
        <begin position="223"/>
        <end position="239"/>
    </location>
</feature>
<organism evidence="3 4">
    <name type="scientific">Temnothorax longispinosus</name>
    <dbReference type="NCBI Taxonomy" id="300112"/>
    <lineage>
        <taxon>Eukaryota</taxon>
        <taxon>Metazoa</taxon>
        <taxon>Ecdysozoa</taxon>
        <taxon>Arthropoda</taxon>
        <taxon>Hexapoda</taxon>
        <taxon>Insecta</taxon>
        <taxon>Pterygota</taxon>
        <taxon>Neoptera</taxon>
        <taxon>Endopterygota</taxon>
        <taxon>Hymenoptera</taxon>
        <taxon>Apocrita</taxon>
        <taxon>Aculeata</taxon>
        <taxon>Formicoidea</taxon>
        <taxon>Formicidae</taxon>
        <taxon>Myrmicinae</taxon>
        <taxon>Temnothorax</taxon>
    </lineage>
</organism>
<feature type="region of interest" description="Disordered" evidence="1">
    <location>
        <begin position="207"/>
        <end position="251"/>
    </location>
</feature>
<comment type="caution">
    <text evidence="3">The sequence shown here is derived from an EMBL/GenBank/DDBJ whole genome shotgun (WGS) entry which is preliminary data.</text>
</comment>
<keyword evidence="4" id="KW-1185">Reference proteome</keyword>
<feature type="compositionally biased region" description="Basic and acidic residues" evidence="1">
    <location>
        <begin position="137"/>
        <end position="157"/>
    </location>
</feature>
<evidence type="ECO:0000313" key="3">
    <source>
        <dbReference type="EMBL" id="TGZ46023.1"/>
    </source>
</evidence>
<evidence type="ECO:0000313" key="4">
    <source>
        <dbReference type="Proteomes" id="UP000310200"/>
    </source>
</evidence>
<evidence type="ECO:0000256" key="1">
    <source>
        <dbReference type="SAM" id="MobiDB-lite"/>
    </source>
</evidence>
<dbReference type="EMBL" id="QBLH01003000">
    <property type="protein sequence ID" value="TGZ46023.1"/>
    <property type="molecule type" value="Genomic_DNA"/>
</dbReference>
<evidence type="ECO:0000256" key="2">
    <source>
        <dbReference type="SAM" id="SignalP"/>
    </source>
</evidence>
<sequence length="324" mass="36137">MAGCISFVLIAIASTIVMAEPRVIPAEPVSVTLDAYGNPIMFLREKRTAVRPYPHRTMMFTGYYRPIRRTSNGGQATGVFAQGNAVSGEAFLGGVRHTPHLKRGPEPIEESEVSSAEAQAAPAPEEEQEHEYHHHRNEVQRHEEEHHHHYDEEKEQIHHDEPHYHHHHHEDSLTPQEEEQIPLTTEIAQPTEKPITATEVSAARPKVHHLKKTHKTPVTVHADDDDDDEDEVDEEDDEPVVPFVPFKGNKRRQGHPHLNNFFPMVFSFPKLATRAGYSSGSLPGAITAIANSFSTSRGGIASSVATAYGGSPNGKKQRPQPYKE</sequence>
<reference evidence="3 4" key="1">
    <citation type="journal article" date="2019" name="Philos. Trans. R. Soc. Lond., B, Biol. Sci.">
        <title>Ant behaviour and brain gene expression of defending hosts depend on the ecological success of the intruding social parasite.</title>
        <authorList>
            <person name="Kaur R."/>
            <person name="Stoldt M."/>
            <person name="Jongepier E."/>
            <person name="Feldmeyer B."/>
            <person name="Menzel F."/>
            <person name="Bornberg-Bauer E."/>
            <person name="Foitzik S."/>
        </authorList>
    </citation>
    <scope>NUCLEOTIDE SEQUENCE [LARGE SCALE GENOMIC DNA]</scope>
    <source>
        <tissue evidence="3">Whole body</tissue>
    </source>
</reference>
<dbReference type="Proteomes" id="UP000310200">
    <property type="component" value="Unassembled WGS sequence"/>
</dbReference>
<accession>A0A4S2K9S2</accession>
<gene>
    <name evidence="3" type="ORF">DBV15_09873</name>
</gene>
<feature type="signal peptide" evidence="2">
    <location>
        <begin position="1"/>
        <end position="19"/>
    </location>
</feature>
<feature type="region of interest" description="Disordered" evidence="1">
    <location>
        <begin position="303"/>
        <end position="324"/>
    </location>
</feature>
<protein>
    <submittedName>
        <fullName evidence="3">Uncharacterized protein</fullName>
    </submittedName>
</protein>
<feature type="region of interest" description="Disordered" evidence="1">
    <location>
        <begin position="96"/>
        <end position="157"/>
    </location>
</feature>
<feature type="chain" id="PRO_5020481013" evidence="2">
    <location>
        <begin position="20"/>
        <end position="324"/>
    </location>
</feature>